<keyword evidence="2 13" id="KW-0963">Cytoplasm</keyword>
<evidence type="ECO:0000256" key="5">
    <source>
        <dbReference type="ARBA" id="ARBA00022759"/>
    </source>
</evidence>
<reference evidence="16 17" key="1">
    <citation type="submission" date="2013-08" db="EMBL/GenBank/DDBJ databases">
        <authorList>
            <person name="Durkin A.S."/>
            <person name="Haft D.R."/>
            <person name="McCorrison J."/>
            <person name="Torralba M."/>
            <person name="Gillis M."/>
            <person name="Haft D.H."/>
            <person name="Methe B."/>
            <person name="Sutton G."/>
            <person name="Nelson K.E."/>
        </authorList>
    </citation>
    <scope>NUCLEOTIDE SEQUENCE [LARGE SCALE GENOMIC DNA]</scope>
    <source>
        <strain evidence="16 17">F0195</strain>
    </source>
</reference>
<evidence type="ECO:0000256" key="6">
    <source>
        <dbReference type="ARBA" id="ARBA00022763"/>
    </source>
</evidence>
<evidence type="ECO:0000256" key="11">
    <source>
        <dbReference type="ARBA" id="ARBA00023204"/>
    </source>
</evidence>
<dbReference type="GO" id="GO:0006281">
    <property type="term" value="P:DNA repair"/>
    <property type="evidence" value="ECO:0007669"/>
    <property type="project" value="UniProtKB-UniRule"/>
</dbReference>
<dbReference type="PRINTS" id="PR00696">
    <property type="entry name" value="RSOLVASERUVC"/>
</dbReference>
<dbReference type="InterPro" id="IPR002176">
    <property type="entry name" value="X-over_junc_endoDNase_RuvC"/>
</dbReference>
<dbReference type="NCBIfam" id="NF000711">
    <property type="entry name" value="PRK00039.2-1"/>
    <property type="match status" value="1"/>
</dbReference>
<dbReference type="GO" id="GO:0005737">
    <property type="term" value="C:cytoplasm"/>
    <property type="evidence" value="ECO:0007669"/>
    <property type="project" value="UniProtKB-SubCell"/>
</dbReference>
<sequence length="220" mass="23398">MVILGIDPGLAHTGWGIIETRGATCRTRAYGCIASDTSLDLARRLGRIYDEVSRVIVAYAPSELAIEKVFFGKNTRSAIATAHARGAAIVACAEAGLQMGEYTPMQIKQAVVGTGSADKRQVIFMVRTILSLDHDPRPDHCADALAAAVCHANLTTTQRVARNVASVAVFEAEQAQRDQARKRASEETAAATAAAVALRSAGPQARPAVSRARQSRRSTQ</sequence>
<dbReference type="GO" id="GO:0008821">
    <property type="term" value="F:crossover junction DNA endonuclease activity"/>
    <property type="evidence" value="ECO:0007669"/>
    <property type="project" value="UniProtKB-UniRule"/>
</dbReference>
<dbReference type="OrthoDB" id="9805499at2"/>
<feature type="compositionally biased region" description="Low complexity" evidence="15">
    <location>
        <begin position="187"/>
        <end position="201"/>
    </location>
</feature>
<comment type="subunit">
    <text evidence="13">Homodimer which binds Holliday junction (HJ) DNA. The HJ becomes 2-fold symmetrical on binding to RuvC with unstacked arms; it has a different conformation from HJ DNA in complex with RuvA. In the full resolvosome a probable DNA-RuvA(4)-RuvB(12)-RuvC(2) complex forms which resolves the HJ.</text>
</comment>
<dbReference type="STRING" id="1125712.HMPREF1316_0071"/>
<accession>U2V694</accession>
<evidence type="ECO:0000256" key="2">
    <source>
        <dbReference type="ARBA" id="ARBA00022490"/>
    </source>
</evidence>
<feature type="active site" evidence="13">
    <location>
        <position position="140"/>
    </location>
</feature>
<evidence type="ECO:0000256" key="9">
    <source>
        <dbReference type="ARBA" id="ARBA00023125"/>
    </source>
</evidence>
<dbReference type="InterPro" id="IPR012337">
    <property type="entry name" value="RNaseH-like_sf"/>
</dbReference>
<evidence type="ECO:0000256" key="8">
    <source>
        <dbReference type="ARBA" id="ARBA00022842"/>
    </source>
</evidence>
<dbReference type="PANTHER" id="PTHR30194:SF3">
    <property type="entry name" value="CROSSOVER JUNCTION ENDODEOXYRIBONUCLEASE RUVC"/>
    <property type="match status" value="1"/>
</dbReference>
<dbReference type="eggNOG" id="COG0817">
    <property type="taxonomic scope" value="Bacteria"/>
</dbReference>
<comment type="function">
    <text evidence="13">The RuvA-RuvB-RuvC complex processes Holliday junction (HJ) DNA during genetic recombination and DNA repair. Endonuclease that resolves HJ intermediates. Cleaves cruciform DNA by making single-stranded nicks across the HJ at symmetrical positions within the homologous arms, yielding a 5'-phosphate and a 3'-hydroxyl group; requires a central core of homology in the junction. The consensus cleavage sequence is 5'-(A/T)TT(C/G)-3'. Cleavage occurs on the 3'-side of the TT dinucleotide at the point of strand exchange. HJ branch migration catalyzed by RuvA-RuvB allows RuvC to scan DNA until it finds its consensus sequence, where it cleaves and resolves the cruciform DNA.</text>
</comment>
<dbReference type="PATRIC" id="fig|1125712.3.peg.1205"/>
<comment type="cofactor">
    <cofactor evidence="13">
        <name>Mg(2+)</name>
        <dbReference type="ChEBI" id="CHEBI:18420"/>
    </cofactor>
    <text evidence="13">Binds 2 Mg(2+) ion per subunit.</text>
</comment>
<feature type="active site" evidence="13">
    <location>
        <position position="7"/>
    </location>
</feature>
<dbReference type="EC" id="3.1.21.10" evidence="13 14"/>
<dbReference type="PANTHER" id="PTHR30194">
    <property type="entry name" value="CROSSOVER JUNCTION ENDODEOXYRIBONUCLEASE RUVC"/>
    <property type="match status" value="1"/>
</dbReference>
<evidence type="ECO:0000313" key="16">
    <source>
        <dbReference type="EMBL" id="ERL08166.1"/>
    </source>
</evidence>
<comment type="subcellular location">
    <subcellularLocation>
        <location evidence="13">Cytoplasm</location>
    </subcellularLocation>
</comment>
<feature type="binding site" evidence="13">
    <location>
        <position position="7"/>
    </location>
    <ligand>
        <name>Mg(2+)</name>
        <dbReference type="ChEBI" id="CHEBI:18420"/>
        <label>1</label>
    </ligand>
</feature>
<feature type="binding site" evidence="13">
    <location>
        <position position="140"/>
    </location>
    <ligand>
        <name>Mg(2+)</name>
        <dbReference type="ChEBI" id="CHEBI:18420"/>
        <label>1</label>
    </ligand>
</feature>
<dbReference type="InterPro" id="IPR036397">
    <property type="entry name" value="RNaseH_sf"/>
</dbReference>
<comment type="caution">
    <text evidence="16">The sequence shown here is derived from an EMBL/GenBank/DDBJ whole genome shotgun (WGS) entry which is preliminary data.</text>
</comment>
<dbReference type="HAMAP" id="MF_00034">
    <property type="entry name" value="RuvC"/>
    <property type="match status" value="1"/>
</dbReference>
<evidence type="ECO:0000256" key="15">
    <source>
        <dbReference type="SAM" id="MobiDB-lite"/>
    </source>
</evidence>
<evidence type="ECO:0000256" key="10">
    <source>
        <dbReference type="ARBA" id="ARBA00023172"/>
    </source>
</evidence>
<evidence type="ECO:0000313" key="17">
    <source>
        <dbReference type="Proteomes" id="UP000016638"/>
    </source>
</evidence>
<keyword evidence="9 13" id="KW-0238">DNA-binding</keyword>
<dbReference type="Gene3D" id="3.30.420.10">
    <property type="entry name" value="Ribonuclease H-like superfamily/Ribonuclease H"/>
    <property type="match status" value="1"/>
</dbReference>
<dbReference type="CDD" id="cd16962">
    <property type="entry name" value="RuvC"/>
    <property type="match status" value="1"/>
</dbReference>
<feature type="active site" evidence="13">
    <location>
        <position position="67"/>
    </location>
</feature>
<dbReference type="FunFam" id="3.30.420.10:FF:000002">
    <property type="entry name" value="Crossover junction endodeoxyribonuclease RuvC"/>
    <property type="match status" value="1"/>
</dbReference>
<dbReference type="GO" id="GO:0048476">
    <property type="term" value="C:Holliday junction resolvase complex"/>
    <property type="evidence" value="ECO:0007669"/>
    <property type="project" value="UniProtKB-UniRule"/>
</dbReference>
<dbReference type="NCBIfam" id="TIGR00228">
    <property type="entry name" value="ruvC"/>
    <property type="match status" value="1"/>
</dbReference>
<feature type="binding site" evidence="13">
    <location>
        <position position="67"/>
    </location>
    <ligand>
        <name>Mg(2+)</name>
        <dbReference type="ChEBI" id="CHEBI:18420"/>
        <label>2</label>
    </ligand>
</feature>
<keyword evidence="6 13" id="KW-0227">DNA damage</keyword>
<gene>
    <name evidence="13 16" type="primary">ruvC</name>
    <name evidence="16" type="ORF">HMPREF1316_0071</name>
</gene>
<protein>
    <recommendedName>
        <fullName evidence="13 14">Crossover junction endodeoxyribonuclease RuvC</fullName>
        <ecNumber evidence="13 14">3.1.21.10</ecNumber>
    </recommendedName>
    <alternativeName>
        <fullName evidence="13">Holliday junction nuclease RuvC</fullName>
    </alternativeName>
    <alternativeName>
        <fullName evidence="13">Holliday junction resolvase RuvC</fullName>
    </alternativeName>
</protein>
<keyword evidence="4 13" id="KW-0479">Metal-binding</keyword>
<comment type="similarity">
    <text evidence="1 13">Belongs to the RuvC family.</text>
</comment>
<dbReference type="Pfam" id="PF02075">
    <property type="entry name" value="RuvC"/>
    <property type="match status" value="1"/>
</dbReference>
<evidence type="ECO:0000256" key="14">
    <source>
        <dbReference type="NCBIfam" id="TIGR00228"/>
    </source>
</evidence>
<dbReference type="GO" id="GO:0006310">
    <property type="term" value="P:DNA recombination"/>
    <property type="evidence" value="ECO:0007669"/>
    <property type="project" value="UniProtKB-UniRule"/>
</dbReference>
<keyword evidence="17" id="KW-1185">Reference proteome</keyword>
<feature type="region of interest" description="Disordered" evidence="15">
    <location>
        <begin position="178"/>
        <end position="220"/>
    </location>
</feature>
<keyword evidence="7 13" id="KW-0378">Hydrolase</keyword>
<evidence type="ECO:0000256" key="13">
    <source>
        <dbReference type="HAMAP-Rule" id="MF_00034"/>
    </source>
</evidence>
<keyword evidence="3 13" id="KW-0540">Nuclease</keyword>
<keyword evidence="5 13" id="KW-0255">Endonuclease</keyword>
<comment type="catalytic activity">
    <reaction evidence="12 13">
        <text>Endonucleolytic cleavage at a junction such as a reciprocal single-stranded crossover between two homologous DNA duplexes (Holliday junction).</text>
        <dbReference type="EC" id="3.1.21.10"/>
    </reaction>
</comment>
<dbReference type="AlphaFoldDB" id="U2V694"/>
<evidence type="ECO:0000256" key="1">
    <source>
        <dbReference type="ARBA" id="ARBA00009518"/>
    </source>
</evidence>
<evidence type="ECO:0000256" key="3">
    <source>
        <dbReference type="ARBA" id="ARBA00022722"/>
    </source>
</evidence>
<dbReference type="SUPFAM" id="SSF53098">
    <property type="entry name" value="Ribonuclease H-like"/>
    <property type="match status" value="1"/>
</dbReference>
<dbReference type="RefSeq" id="WP_021726035.1">
    <property type="nucleotide sequence ID" value="NZ_AWEZ01000045.1"/>
</dbReference>
<evidence type="ECO:0000256" key="7">
    <source>
        <dbReference type="ARBA" id="ARBA00022801"/>
    </source>
</evidence>
<organism evidence="16 17">
    <name type="scientific">Olsenella profusa F0195</name>
    <dbReference type="NCBI Taxonomy" id="1125712"/>
    <lineage>
        <taxon>Bacteria</taxon>
        <taxon>Bacillati</taxon>
        <taxon>Actinomycetota</taxon>
        <taxon>Coriobacteriia</taxon>
        <taxon>Coriobacteriales</taxon>
        <taxon>Atopobiaceae</taxon>
        <taxon>Olsenella</taxon>
    </lineage>
</organism>
<keyword evidence="11 13" id="KW-0234">DNA repair</keyword>
<name>U2V694_9ACTN</name>
<evidence type="ECO:0000256" key="12">
    <source>
        <dbReference type="ARBA" id="ARBA00029354"/>
    </source>
</evidence>
<proteinExistence type="inferred from homology"/>
<keyword evidence="10 13" id="KW-0233">DNA recombination</keyword>
<evidence type="ECO:0000256" key="4">
    <source>
        <dbReference type="ARBA" id="ARBA00022723"/>
    </source>
</evidence>
<dbReference type="Proteomes" id="UP000016638">
    <property type="component" value="Unassembled WGS sequence"/>
</dbReference>
<dbReference type="GO" id="GO:0000287">
    <property type="term" value="F:magnesium ion binding"/>
    <property type="evidence" value="ECO:0007669"/>
    <property type="project" value="UniProtKB-UniRule"/>
</dbReference>
<dbReference type="GO" id="GO:0003677">
    <property type="term" value="F:DNA binding"/>
    <property type="evidence" value="ECO:0007669"/>
    <property type="project" value="UniProtKB-KW"/>
</dbReference>
<dbReference type="EMBL" id="AWEZ01000045">
    <property type="protein sequence ID" value="ERL08166.1"/>
    <property type="molecule type" value="Genomic_DNA"/>
</dbReference>
<keyword evidence="8 13" id="KW-0460">Magnesium</keyword>